<comment type="similarity">
    <text evidence="4">Belongs to the HSF family.</text>
</comment>
<dbReference type="RefSeq" id="XP_002291837.1">
    <property type="nucleotide sequence ID" value="XM_002291801.1"/>
</dbReference>
<gene>
    <name evidence="7" type="primary">HSF27</name>
    <name evidence="7" type="ORF">THAPSDRAFT_23801</name>
</gene>
<dbReference type="KEGG" id="tps:THAPSDRAFT_23801"/>
<accession>B8C759</accession>
<dbReference type="GO" id="GO:0003700">
    <property type="term" value="F:DNA-binding transcription factor activity"/>
    <property type="evidence" value="ECO:0007669"/>
    <property type="project" value="InterPro"/>
</dbReference>
<evidence type="ECO:0000256" key="3">
    <source>
        <dbReference type="ARBA" id="ARBA00023242"/>
    </source>
</evidence>
<dbReference type="FunFam" id="1.10.10.10:FF:000479">
    <property type="entry name" value="Predicted protein"/>
    <property type="match status" value="1"/>
</dbReference>
<evidence type="ECO:0000313" key="7">
    <source>
        <dbReference type="EMBL" id="EED90688.1"/>
    </source>
</evidence>
<dbReference type="GeneID" id="7449826"/>
<keyword evidence="2" id="KW-0238">DNA-binding</keyword>
<proteinExistence type="inferred from homology"/>
<evidence type="ECO:0000313" key="8">
    <source>
        <dbReference type="Proteomes" id="UP000001449"/>
    </source>
</evidence>
<protein>
    <recommendedName>
        <fullName evidence="6">HSF-type DNA-binding domain-containing protein</fullName>
    </recommendedName>
</protein>
<dbReference type="InParanoid" id="B8C759"/>
<feature type="compositionally biased region" description="Low complexity" evidence="5">
    <location>
        <begin position="391"/>
        <end position="405"/>
    </location>
</feature>
<name>B8C759_THAPS</name>
<dbReference type="AlphaFoldDB" id="B8C759"/>
<dbReference type="Gene3D" id="1.10.10.10">
    <property type="entry name" value="Winged helix-like DNA-binding domain superfamily/Winged helix DNA-binding domain"/>
    <property type="match status" value="1"/>
</dbReference>
<sequence>MCIAAPSSSRRIVDTLSPSTSFAFAADDHGGAVGWPCQNNVAVGLGAMPPNGANALSSWTSAATPPPLPDNGVSSFDVFSTAALSPLALQAPDMNISDGAAVAIPPCGVASDGAAEVPLSAPSAGGMVQLTPNQVAALAKPRFKRRRRGPQLPGKTATDKERLFVQHNYHDLINEPDVPPEEVGSEEVKPHAPLSHDAFPMKLHRLLEQIEQDGYGSIISWQPHGRAFLIRDPSLFLQVILPRYFPKVSKLTSIQRQLNLYGFERLTRDGPDEGAYYHEAFLRGRPSLSANRMIRKRVKGTGYKAASNPAGEPDLYSMPFVGDVLSRRKKENQQLETFTEPVLSSFSNTAFEGGLQGQEGGNGYVYNINDAYDEDPGVVTESTSQSQQRASWSSESTDESSGMYSVQSRNTAHPPMPSLNQQWQQATSAVAMQSFHFQSSNNAVTRSFANGIADNGNQDLLSYNASAPDQNLLQDFANFWEQAEAANAGALHRQSSFTAVHRW</sequence>
<keyword evidence="3" id="KW-0539">Nucleus</keyword>
<evidence type="ECO:0000256" key="1">
    <source>
        <dbReference type="ARBA" id="ARBA00004123"/>
    </source>
</evidence>
<dbReference type="PANTHER" id="PTHR10015">
    <property type="entry name" value="HEAT SHOCK TRANSCRIPTION FACTOR"/>
    <property type="match status" value="1"/>
</dbReference>
<dbReference type="GO" id="GO:0043565">
    <property type="term" value="F:sequence-specific DNA binding"/>
    <property type="evidence" value="ECO:0007669"/>
    <property type="project" value="InterPro"/>
</dbReference>
<dbReference type="Proteomes" id="UP000001449">
    <property type="component" value="Chromosome 8"/>
</dbReference>
<keyword evidence="8" id="KW-1185">Reference proteome</keyword>
<dbReference type="SUPFAM" id="SSF46785">
    <property type="entry name" value="Winged helix' DNA-binding domain"/>
    <property type="match status" value="1"/>
</dbReference>
<feature type="domain" description="HSF-type DNA-binding" evidence="6">
    <location>
        <begin position="195"/>
        <end position="296"/>
    </location>
</feature>
<reference evidence="7 8" key="2">
    <citation type="journal article" date="2008" name="Nature">
        <title>The Phaeodactylum genome reveals the evolutionary history of diatom genomes.</title>
        <authorList>
            <person name="Bowler C."/>
            <person name="Allen A.E."/>
            <person name="Badger J.H."/>
            <person name="Grimwood J."/>
            <person name="Jabbari K."/>
            <person name="Kuo A."/>
            <person name="Maheswari U."/>
            <person name="Martens C."/>
            <person name="Maumus F."/>
            <person name="Otillar R.P."/>
            <person name="Rayko E."/>
            <person name="Salamov A."/>
            <person name="Vandepoele K."/>
            <person name="Beszteri B."/>
            <person name="Gruber A."/>
            <person name="Heijde M."/>
            <person name="Katinka M."/>
            <person name="Mock T."/>
            <person name="Valentin K."/>
            <person name="Verret F."/>
            <person name="Berges J.A."/>
            <person name="Brownlee C."/>
            <person name="Cadoret J.P."/>
            <person name="Chiovitti A."/>
            <person name="Choi C.J."/>
            <person name="Coesel S."/>
            <person name="De Martino A."/>
            <person name="Detter J.C."/>
            <person name="Durkin C."/>
            <person name="Falciatore A."/>
            <person name="Fournet J."/>
            <person name="Haruta M."/>
            <person name="Huysman M.J."/>
            <person name="Jenkins B.D."/>
            <person name="Jiroutova K."/>
            <person name="Jorgensen R.E."/>
            <person name="Joubert Y."/>
            <person name="Kaplan A."/>
            <person name="Kroger N."/>
            <person name="Kroth P.G."/>
            <person name="La Roche J."/>
            <person name="Lindquist E."/>
            <person name="Lommer M."/>
            <person name="Martin-Jezequel V."/>
            <person name="Lopez P.J."/>
            <person name="Lucas S."/>
            <person name="Mangogna M."/>
            <person name="McGinnis K."/>
            <person name="Medlin L.K."/>
            <person name="Montsant A."/>
            <person name="Oudot-Le Secq M.P."/>
            <person name="Napoli C."/>
            <person name="Obornik M."/>
            <person name="Parker M.S."/>
            <person name="Petit J.L."/>
            <person name="Porcel B.M."/>
            <person name="Poulsen N."/>
            <person name="Robison M."/>
            <person name="Rychlewski L."/>
            <person name="Rynearson T.A."/>
            <person name="Schmutz J."/>
            <person name="Shapiro H."/>
            <person name="Siaut M."/>
            <person name="Stanley M."/>
            <person name="Sussman M.R."/>
            <person name="Taylor A.R."/>
            <person name="Vardi A."/>
            <person name="von Dassow P."/>
            <person name="Vyverman W."/>
            <person name="Willis A."/>
            <person name="Wyrwicz L.S."/>
            <person name="Rokhsar D.S."/>
            <person name="Weissenbach J."/>
            <person name="Armbrust E.V."/>
            <person name="Green B.R."/>
            <person name="Van de Peer Y."/>
            <person name="Grigoriev I.V."/>
        </authorList>
    </citation>
    <scope>NUCLEOTIDE SEQUENCE [LARGE SCALE GENOMIC DNA]</scope>
    <source>
        <strain evidence="7 8">CCMP1335</strain>
    </source>
</reference>
<evidence type="ECO:0000256" key="4">
    <source>
        <dbReference type="RuleBase" id="RU004020"/>
    </source>
</evidence>
<dbReference type="GO" id="GO:0005634">
    <property type="term" value="C:nucleus"/>
    <property type="evidence" value="ECO:0007669"/>
    <property type="project" value="UniProtKB-SubCell"/>
</dbReference>
<evidence type="ECO:0000259" key="6">
    <source>
        <dbReference type="SMART" id="SM00415"/>
    </source>
</evidence>
<dbReference type="InterPro" id="IPR000232">
    <property type="entry name" value="HSF_DNA-bd"/>
</dbReference>
<dbReference type="EMBL" id="CM000644">
    <property type="protein sequence ID" value="EED90688.1"/>
    <property type="molecule type" value="Genomic_DNA"/>
</dbReference>
<evidence type="ECO:0000256" key="5">
    <source>
        <dbReference type="SAM" id="MobiDB-lite"/>
    </source>
</evidence>
<dbReference type="InterPro" id="IPR036388">
    <property type="entry name" value="WH-like_DNA-bd_sf"/>
</dbReference>
<evidence type="ECO:0000256" key="2">
    <source>
        <dbReference type="ARBA" id="ARBA00023125"/>
    </source>
</evidence>
<dbReference type="HOGENOM" id="CLU_542397_0_0_1"/>
<dbReference type="InterPro" id="IPR036390">
    <property type="entry name" value="WH_DNA-bd_sf"/>
</dbReference>
<organism evidence="7 8">
    <name type="scientific">Thalassiosira pseudonana</name>
    <name type="common">Marine diatom</name>
    <name type="synonym">Cyclotella nana</name>
    <dbReference type="NCBI Taxonomy" id="35128"/>
    <lineage>
        <taxon>Eukaryota</taxon>
        <taxon>Sar</taxon>
        <taxon>Stramenopiles</taxon>
        <taxon>Ochrophyta</taxon>
        <taxon>Bacillariophyta</taxon>
        <taxon>Coscinodiscophyceae</taxon>
        <taxon>Thalassiosirophycidae</taxon>
        <taxon>Thalassiosirales</taxon>
        <taxon>Thalassiosiraceae</taxon>
        <taxon>Thalassiosira</taxon>
    </lineage>
</organism>
<dbReference type="PANTHER" id="PTHR10015:SF206">
    <property type="entry name" value="HSF-TYPE DNA-BINDING DOMAIN-CONTAINING PROTEIN"/>
    <property type="match status" value="1"/>
</dbReference>
<dbReference type="Pfam" id="PF00447">
    <property type="entry name" value="HSF_DNA-bind"/>
    <property type="match status" value="1"/>
</dbReference>
<comment type="subcellular location">
    <subcellularLocation>
        <location evidence="1">Nucleus</location>
    </subcellularLocation>
</comment>
<reference evidence="7 8" key="1">
    <citation type="journal article" date="2004" name="Science">
        <title>The genome of the diatom Thalassiosira pseudonana: ecology, evolution, and metabolism.</title>
        <authorList>
            <person name="Armbrust E.V."/>
            <person name="Berges J.A."/>
            <person name="Bowler C."/>
            <person name="Green B.R."/>
            <person name="Martinez D."/>
            <person name="Putnam N.H."/>
            <person name="Zhou S."/>
            <person name="Allen A.E."/>
            <person name="Apt K.E."/>
            <person name="Bechner M."/>
            <person name="Brzezinski M.A."/>
            <person name="Chaal B.K."/>
            <person name="Chiovitti A."/>
            <person name="Davis A.K."/>
            <person name="Demarest M.S."/>
            <person name="Detter J.C."/>
            <person name="Glavina T."/>
            <person name="Goodstein D."/>
            <person name="Hadi M.Z."/>
            <person name="Hellsten U."/>
            <person name="Hildebrand M."/>
            <person name="Jenkins B.D."/>
            <person name="Jurka J."/>
            <person name="Kapitonov V.V."/>
            <person name="Kroger N."/>
            <person name="Lau W.W."/>
            <person name="Lane T.W."/>
            <person name="Larimer F.W."/>
            <person name="Lippmeier J.C."/>
            <person name="Lucas S."/>
            <person name="Medina M."/>
            <person name="Montsant A."/>
            <person name="Obornik M."/>
            <person name="Parker M.S."/>
            <person name="Palenik B."/>
            <person name="Pazour G.J."/>
            <person name="Richardson P.M."/>
            <person name="Rynearson T.A."/>
            <person name="Saito M.A."/>
            <person name="Schwartz D.C."/>
            <person name="Thamatrakoln K."/>
            <person name="Valentin K."/>
            <person name="Vardi A."/>
            <person name="Wilkerson F.P."/>
            <person name="Rokhsar D.S."/>
        </authorList>
    </citation>
    <scope>NUCLEOTIDE SEQUENCE [LARGE SCALE GENOMIC DNA]</scope>
    <source>
        <strain evidence="7 8">CCMP1335</strain>
    </source>
</reference>
<dbReference type="SMART" id="SM00415">
    <property type="entry name" value="HSF"/>
    <property type="match status" value="1"/>
</dbReference>
<feature type="compositionally biased region" description="Polar residues" evidence="5">
    <location>
        <begin position="380"/>
        <end position="390"/>
    </location>
</feature>
<dbReference type="eggNOG" id="KOG0627">
    <property type="taxonomic scope" value="Eukaryota"/>
</dbReference>
<feature type="region of interest" description="Disordered" evidence="5">
    <location>
        <begin position="375"/>
        <end position="415"/>
    </location>
</feature>
<dbReference type="PaxDb" id="35128-Thaps23801"/>